<organism evidence="1 2">
    <name type="scientific">Avena sativa</name>
    <name type="common">Oat</name>
    <dbReference type="NCBI Taxonomy" id="4498"/>
    <lineage>
        <taxon>Eukaryota</taxon>
        <taxon>Viridiplantae</taxon>
        <taxon>Streptophyta</taxon>
        <taxon>Embryophyta</taxon>
        <taxon>Tracheophyta</taxon>
        <taxon>Spermatophyta</taxon>
        <taxon>Magnoliopsida</taxon>
        <taxon>Liliopsida</taxon>
        <taxon>Poales</taxon>
        <taxon>Poaceae</taxon>
        <taxon>BOP clade</taxon>
        <taxon>Pooideae</taxon>
        <taxon>Poodae</taxon>
        <taxon>Poeae</taxon>
        <taxon>Poeae Chloroplast Group 1 (Aveneae type)</taxon>
        <taxon>Aveninae</taxon>
        <taxon>Avena</taxon>
    </lineage>
</organism>
<name>A0ACD5U888_AVESA</name>
<reference evidence="1" key="1">
    <citation type="submission" date="2021-05" db="EMBL/GenBank/DDBJ databases">
        <authorList>
            <person name="Scholz U."/>
            <person name="Mascher M."/>
            <person name="Fiebig A."/>
        </authorList>
    </citation>
    <scope>NUCLEOTIDE SEQUENCE [LARGE SCALE GENOMIC DNA]</scope>
</reference>
<keyword evidence="2" id="KW-1185">Reference proteome</keyword>
<evidence type="ECO:0000313" key="1">
    <source>
        <dbReference type="EnsemblPlants" id="AVESA.00010b.r2.2AG0210450.1.CDS"/>
    </source>
</evidence>
<dbReference type="Proteomes" id="UP001732700">
    <property type="component" value="Chromosome 2A"/>
</dbReference>
<protein>
    <submittedName>
        <fullName evidence="1">Uncharacterized protein</fullName>
    </submittedName>
</protein>
<accession>A0ACD5U888</accession>
<sequence>MAEPSRTSEARRDAVFGRWVIFSPARSRRPTDLKSHGSANPSPGPGDGAPKPSCPFCHGRESECAPEIFRVPAPEASSPWRIRVIENLFPALRRDAEPPAPEEGEKPVGAGECSVRGFGFHDVVIETPRHEVRLWDLDAEGVGDVLLAYARRVQQLAEHPAVKYVQEGLRGGLGSVEHAIIPVLPDHPGGEQRGGGQPFAHGLRQALCEIQSKDILVSETHNFSAIVPFAASYPFETWIIPRQHSSYFHEIDQDKVLDLGSLLRSVLQKLCKQLNDPPFNYVIHGALFGLSSSCLPYTHWFLQIVPQLSVTGGFEMGSGCYINPVFPEDAAKILREVDCSI</sequence>
<proteinExistence type="predicted"/>
<dbReference type="EnsemblPlants" id="AVESA.00010b.r2.2AG0210450.1">
    <property type="protein sequence ID" value="AVESA.00010b.r2.2AG0210450.1.CDS"/>
    <property type="gene ID" value="AVESA.00010b.r2.2AG0210450"/>
</dbReference>
<reference evidence="1" key="2">
    <citation type="submission" date="2025-09" db="UniProtKB">
        <authorList>
            <consortium name="EnsemblPlants"/>
        </authorList>
    </citation>
    <scope>IDENTIFICATION</scope>
</reference>
<evidence type="ECO:0000313" key="2">
    <source>
        <dbReference type="Proteomes" id="UP001732700"/>
    </source>
</evidence>